<evidence type="ECO:0000259" key="2">
    <source>
        <dbReference type="Pfam" id="PF23598"/>
    </source>
</evidence>
<sequence length="257" mass="29303">MRDMCLRKAKEENFLQNVNFAHQNRTSVSSSMVTNATETVKVRRLAIYLNSNVDELVPLRNHKDSHLRSLLYFAPVNCILKDEKLVGSLVKNFRLLRVLKFEGMVTSGELPNEIGNMVHLRFLSLWRTQVTRLPSSLGKLICLQTLNLKFCDCNVIPNVIWKMEQLRHLYLPLYWTSHPKLRLSTIRNLQTLDHVSSLCSDLNDLSGLRNLRKLGIGGTSSLEKLEENLKSKSSTLDGIRSLYVHNLLGTKSGTEVT</sequence>
<dbReference type="PANTHER" id="PTHR47186">
    <property type="entry name" value="LEUCINE-RICH REPEAT-CONTAINING PROTEIN 57"/>
    <property type="match status" value="1"/>
</dbReference>
<evidence type="ECO:0000256" key="1">
    <source>
        <dbReference type="ARBA" id="ARBA00022737"/>
    </source>
</evidence>
<dbReference type="Gramene" id="PRQ39805">
    <property type="protein sequence ID" value="PRQ39805"/>
    <property type="gene ID" value="RchiOBHm_Chr4g0429221"/>
</dbReference>
<protein>
    <submittedName>
        <fullName evidence="3">Putative leucine-rich repeat domain, L domain-containing protein</fullName>
    </submittedName>
</protein>
<dbReference type="InterPro" id="IPR055414">
    <property type="entry name" value="LRR_R13L4/SHOC2-like"/>
</dbReference>
<organism evidence="3 4">
    <name type="scientific">Rosa chinensis</name>
    <name type="common">China rose</name>
    <dbReference type="NCBI Taxonomy" id="74649"/>
    <lineage>
        <taxon>Eukaryota</taxon>
        <taxon>Viridiplantae</taxon>
        <taxon>Streptophyta</taxon>
        <taxon>Embryophyta</taxon>
        <taxon>Tracheophyta</taxon>
        <taxon>Spermatophyta</taxon>
        <taxon>Magnoliopsida</taxon>
        <taxon>eudicotyledons</taxon>
        <taxon>Gunneridae</taxon>
        <taxon>Pentapetalae</taxon>
        <taxon>rosids</taxon>
        <taxon>fabids</taxon>
        <taxon>Rosales</taxon>
        <taxon>Rosaceae</taxon>
        <taxon>Rosoideae</taxon>
        <taxon>Rosoideae incertae sedis</taxon>
        <taxon>Rosa</taxon>
    </lineage>
</organism>
<feature type="domain" description="Disease resistance R13L4/SHOC-2-like LRR" evidence="2">
    <location>
        <begin position="66"/>
        <end position="246"/>
    </location>
</feature>
<comment type="caution">
    <text evidence="3">The sequence shown here is derived from an EMBL/GenBank/DDBJ whole genome shotgun (WGS) entry which is preliminary data.</text>
</comment>
<gene>
    <name evidence="3" type="ORF">RchiOBHm_Chr4g0429221</name>
</gene>
<proteinExistence type="predicted"/>
<reference evidence="3 4" key="1">
    <citation type="journal article" date="2018" name="Nat. Genet.">
        <title>The Rosa genome provides new insights in the design of modern roses.</title>
        <authorList>
            <person name="Bendahmane M."/>
        </authorList>
    </citation>
    <scope>NUCLEOTIDE SEQUENCE [LARGE SCALE GENOMIC DNA]</scope>
    <source>
        <strain evidence="4">cv. Old Blush</strain>
    </source>
</reference>
<dbReference type="InterPro" id="IPR032675">
    <property type="entry name" value="LRR_dom_sf"/>
</dbReference>
<name>A0A2P6R046_ROSCH</name>
<dbReference type="AlphaFoldDB" id="A0A2P6R046"/>
<keyword evidence="4" id="KW-1185">Reference proteome</keyword>
<dbReference type="Proteomes" id="UP000238479">
    <property type="component" value="Chromosome 4"/>
</dbReference>
<dbReference type="Gene3D" id="3.80.10.10">
    <property type="entry name" value="Ribonuclease Inhibitor"/>
    <property type="match status" value="1"/>
</dbReference>
<dbReference type="PANTHER" id="PTHR47186:SF57">
    <property type="entry name" value="OS02G0478300 PROTEIN"/>
    <property type="match status" value="1"/>
</dbReference>
<keyword evidence="1" id="KW-0677">Repeat</keyword>
<dbReference type="OMA" id="IMGRINN"/>
<evidence type="ECO:0000313" key="4">
    <source>
        <dbReference type="Proteomes" id="UP000238479"/>
    </source>
</evidence>
<accession>A0A2P6R046</accession>
<evidence type="ECO:0000313" key="3">
    <source>
        <dbReference type="EMBL" id="PRQ39805.1"/>
    </source>
</evidence>
<dbReference type="SUPFAM" id="SSF52058">
    <property type="entry name" value="L domain-like"/>
    <property type="match status" value="1"/>
</dbReference>
<dbReference type="EMBL" id="PDCK01000042">
    <property type="protein sequence ID" value="PRQ39805.1"/>
    <property type="molecule type" value="Genomic_DNA"/>
</dbReference>
<dbReference type="Pfam" id="PF23598">
    <property type="entry name" value="LRR_14"/>
    <property type="match status" value="1"/>
</dbReference>